<evidence type="ECO:0000313" key="2">
    <source>
        <dbReference type="Proteomes" id="UP000827986"/>
    </source>
</evidence>
<organism evidence="1 2">
    <name type="scientific">Mauremys mutica</name>
    <name type="common">yellowpond turtle</name>
    <dbReference type="NCBI Taxonomy" id="74926"/>
    <lineage>
        <taxon>Eukaryota</taxon>
        <taxon>Metazoa</taxon>
        <taxon>Chordata</taxon>
        <taxon>Craniata</taxon>
        <taxon>Vertebrata</taxon>
        <taxon>Euteleostomi</taxon>
        <taxon>Archelosauria</taxon>
        <taxon>Testudinata</taxon>
        <taxon>Testudines</taxon>
        <taxon>Cryptodira</taxon>
        <taxon>Durocryptodira</taxon>
        <taxon>Testudinoidea</taxon>
        <taxon>Geoemydidae</taxon>
        <taxon>Geoemydinae</taxon>
        <taxon>Mauremys</taxon>
    </lineage>
</organism>
<evidence type="ECO:0000313" key="1">
    <source>
        <dbReference type="EMBL" id="KAH1181460.1"/>
    </source>
</evidence>
<comment type="caution">
    <text evidence="1">The sequence shown here is derived from an EMBL/GenBank/DDBJ whole genome shotgun (WGS) entry which is preliminary data.</text>
</comment>
<accession>A0A9D3XLU9</accession>
<gene>
    <name evidence="1" type="ORF">KIL84_005186</name>
</gene>
<dbReference type="Proteomes" id="UP000827986">
    <property type="component" value="Unassembled WGS sequence"/>
</dbReference>
<protein>
    <submittedName>
        <fullName evidence="1">Uncharacterized protein</fullName>
    </submittedName>
</protein>
<dbReference type="EMBL" id="JAHDVG010000468">
    <property type="protein sequence ID" value="KAH1181460.1"/>
    <property type="molecule type" value="Genomic_DNA"/>
</dbReference>
<dbReference type="AlphaFoldDB" id="A0A9D3XLU9"/>
<name>A0A9D3XLU9_9SAUR</name>
<proteinExistence type="predicted"/>
<keyword evidence="2" id="KW-1185">Reference proteome</keyword>
<sequence length="106" mass="11749">MGPASQVSNSKTGRQYTFRKYRGSHPAMPRKIFGPGFITVCIQYQTCFIAPSCGTYRYLTGGGLEETWGQTGRRGSDFLHHVVYILLNINTSLKPGSSASTRKRQA</sequence>
<reference evidence="1" key="1">
    <citation type="submission" date="2021-09" db="EMBL/GenBank/DDBJ databases">
        <title>The genome of Mauremys mutica provides insights into the evolution of semi-aquatic lifestyle.</title>
        <authorList>
            <person name="Gong S."/>
            <person name="Gao Y."/>
        </authorList>
    </citation>
    <scope>NUCLEOTIDE SEQUENCE</scope>
    <source>
        <strain evidence="1">MM-2020</strain>
        <tissue evidence="1">Muscle</tissue>
    </source>
</reference>